<evidence type="ECO:0000256" key="8">
    <source>
        <dbReference type="ARBA" id="ARBA00023270"/>
    </source>
</evidence>
<gene>
    <name evidence="10" type="ORF">AUJ30_00320</name>
</gene>
<keyword evidence="7" id="KW-0456">Lyase</keyword>
<dbReference type="InterPro" id="IPR003826">
    <property type="entry name" value="AdoMetDC_fam_prok"/>
</dbReference>
<evidence type="ECO:0000256" key="4">
    <source>
        <dbReference type="ARBA" id="ARBA00023066"/>
    </source>
</evidence>
<keyword evidence="2" id="KW-0210">Decarboxylase</keyword>
<evidence type="ECO:0000313" key="11">
    <source>
        <dbReference type="Proteomes" id="UP000182693"/>
    </source>
</evidence>
<dbReference type="Gene3D" id="3.30.160.750">
    <property type="match status" value="1"/>
</dbReference>
<reference evidence="10 11" key="1">
    <citation type="journal article" date="2016" name="Environ. Microbiol.">
        <title>Genomic resolution of a cold subsurface aquifer community provides metabolic insights for novel microbes adapted to high CO concentrations.</title>
        <authorList>
            <person name="Probst A.J."/>
            <person name="Castelle C.J."/>
            <person name="Singh A."/>
            <person name="Brown C.T."/>
            <person name="Anantharaman K."/>
            <person name="Sharon I."/>
            <person name="Hug L.A."/>
            <person name="Burstein D."/>
            <person name="Emerson J.B."/>
            <person name="Thomas B.C."/>
            <person name="Banfield J.F."/>
        </authorList>
    </citation>
    <scope>NUCLEOTIDE SEQUENCE [LARGE SCALE GENOMIC DNA]</scope>
    <source>
        <strain evidence="10">CG1_02_39_135</strain>
    </source>
</reference>
<evidence type="ECO:0000256" key="7">
    <source>
        <dbReference type="ARBA" id="ARBA00023239"/>
    </source>
</evidence>
<dbReference type="GO" id="GO:0004014">
    <property type="term" value="F:adenosylmethionine decarboxylase activity"/>
    <property type="evidence" value="ECO:0007669"/>
    <property type="project" value="InterPro"/>
</dbReference>
<dbReference type="AlphaFoldDB" id="A0A1J4Y2C6"/>
<name>A0A1J4Y2C6_9BACT</name>
<evidence type="ECO:0000256" key="1">
    <source>
        <dbReference type="ARBA" id="ARBA00001928"/>
    </source>
</evidence>
<dbReference type="Pfam" id="PF02675">
    <property type="entry name" value="AdoMet_dc"/>
    <property type="match status" value="1"/>
</dbReference>
<accession>A0A1J4Y2C6</accession>
<keyword evidence="4" id="KW-0745">Spermidine biosynthesis</keyword>
<protein>
    <submittedName>
        <fullName evidence="10">Uncharacterized protein</fullName>
    </submittedName>
</protein>
<evidence type="ECO:0000313" key="10">
    <source>
        <dbReference type="EMBL" id="OIO65833.1"/>
    </source>
</evidence>
<sequence>MAKNISKTCNFGEHLTIDGIHTFPARRFVSIDAYTCNKNGLKKSFIIRYFKKVFELKEMEINFIKRGKKYSKFNII</sequence>
<proteinExistence type="predicted"/>
<evidence type="ECO:0000256" key="6">
    <source>
        <dbReference type="ARBA" id="ARBA00023145"/>
    </source>
</evidence>
<dbReference type="GO" id="GO:0008295">
    <property type="term" value="P:spermidine biosynthetic process"/>
    <property type="evidence" value="ECO:0007669"/>
    <property type="project" value="UniProtKB-KW"/>
</dbReference>
<evidence type="ECO:0000256" key="9">
    <source>
        <dbReference type="ARBA" id="ARBA00023317"/>
    </source>
</evidence>
<dbReference type="EMBL" id="MNWX01000005">
    <property type="protein sequence ID" value="OIO65833.1"/>
    <property type="molecule type" value="Genomic_DNA"/>
</dbReference>
<keyword evidence="6" id="KW-0865">Zymogen</keyword>
<dbReference type="Proteomes" id="UP000182693">
    <property type="component" value="Unassembled WGS sequence"/>
</dbReference>
<organism evidence="10 11">
    <name type="scientific">Candidatus Wolfebacteria bacterium CG1_02_39_135</name>
    <dbReference type="NCBI Taxonomy" id="1805425"/>
    <lineage>
        <taxon>Bacteria</taxon>
        <taxon>Candidatus Wolfeibacteriota</taxon>
    </lineage>
</organism>
<evidence type="ECO:0000256" key="5">
    <source>
        <dbReference type="ARBA" id="ARBA00023115"/>
    </source>
</evidence>
<dbReference type="SUPFAM" id="SSF56276">
    <property type="entry name" value="S-adenosylmethionine decarboxylase"/>
    <property type="match status" value="1"/>
</dbReference>
<comment type="caution">
    <text evidence="10">The sequence shown here is derived from an EMBL/GenBank/DDBJ whole genome shotgun (WGS) entry which is preliminary data.</text>
</comment>
<keyword evidence="8" id="KW-0704">Schiff base</keyword>
<dbReference type="InterPro" id="IPR042286">
    <property type="entry name" value="AdoMetDC_C"/>
</dbReference>
<dbReference type="STRING" id="1805425.AUJ30_00320"/>
<dbReference type="InterPro" id="IPR016067">
    <property type="entry name" value="S-AdoMet_deCO2ase_core"/>
</dbReference>
<evidence type="ECO:0000256" key="2">
    <source>
        <dbReference type="ARBA" id="ARBA00022793"/>
    </source>
</evidence>
<keyword evidence="5" id="KW-0620">Polyamine biosynthesis</keyword>
<comment type="cofactor">
    <cofactor evidence="1">
        <name>pyruvate</name>
        <dbReference type="ChEBI" id="CHEBI:15361"/>
    </cofactor>
</comment>
<keyword evidence="3" id="KW-0068">Autocatalytic cleavage</keyword>
<keyword evidence="9" id="KW-0670">Pyruvate</keyword>
<evidence type="ECO:0000256" key="3">
    <source>
        <dbReference type="ARBA" id="ARBA00022813"/>
    </source>
</evidence>